<evidence type="ECO:0000256" key="1">
    <source>
        <dbReference type="SAM" id="Coils"/>
    </source>
</evidence>
<evidence type="ECO:0008006" key="4">
    <source>
        <dbReference type="Google" id="ProtNLM"/>
    </source>
</evidence>
<comment type="caution">
    <text evidence="2">The sequence shown here is derived from an EMBL/GenBank/DDBJ whole genome shotgun (WGS) entry which is preliminary data.</text>
</comment>
<dbReference type="Proteomes" id="UP000076925">
    <property type="component" value="Unassembled WGS sequence"/>
</dbReference>
<gene>
    <name evidence="2" type="ORF">WA1_23145</name>
</gene>
<evidence type="ECO:0000313" key="3">
    <source>
        <dbReference type="Proteomes" id="UP000076925"/>
    </source>
</evidence>
<reference evidence="2 3" key="1">
    <citation type="journal article" date="2013" name="Genome Biol. Evol.">
        <title>Genomes of Stigonematalean cyanobacteria (subsection V) and the evolution of oxygenic photosynthesis from prokaryotes to plastids.</title>
        <authorList>
            <person name="Dagan T."/>
            <person name="Roettger M."/>
            <person name="Stucken K."/>
            <person name="Landan G."/>
            <person name="Koch R."/>
            <person name="Major P."/>
            <person name="Gould S.B."/>
            <person name="Goremykin V.V."/>
            <person name="Rippka R."/>
            <person name="Tandeau de Marsac N."/>
            <person name="Gugger M."/>
            <person name="Lockhart P.J."/>
            <person name="Allen J.F."/>
            <person name="Brune I."/>
            <person name="Maus I."/>
            <person name="Puhler A."/>
            <person name="Martin W.F."/>
        </authorList>
    </citation>
    <scope>NUCLEOTIDE SEQUENCE [LARGE SCALE GENOMIC DNA]</scope>
    <source>
        <strain evidence="2 3">PCC 7110</strain>
    </source>
</reference>
<organism evidence="2 3">
    <name type="scientific">Scytonema hofmannii PCC 7110</name>
    <dbReference type="NCBI Taxonomy" id="128403"/>
    <lineage>
        <taxon>Bacteria</taxon>
        <taxon>Bacillati</taxon>
        <taxon>Cyanobacteriota</taxon>
        <taxon>Cyanophyceae</taxon>
        <taxon>Nostocales</taxon>
        <taxon>Scytonemataceae</taxon>
        <taxon>Scytonema</taxon>
    </lineage>
</organism>
<sequence>MRYVLIFIILISILLSGCEFFIPHTSDALSQTKQLKELEKQTEQIEQQTKALERLANSTEKIANPQK</sequence>
<name>A0A139X8S4_9CYAN</name>
<proteinExistence type="predicted"/>
<keyword evidence="1" id="KW-0175">Coiled coil</keyword>
<feature type="coiled-coil region" evidence="1">
    <location>
        <begin position="28"/>
        <end position="58"/>
    </location>
</feature>
<protein>
    <recommendedName>
        <fullName evidence="4">Lipoprotein</fullName>
    </recommendedName>
</protein>
<dbReference type="AlphaFoldDB" id="A0A139X8S4"/>
<evidence type="ECO:0000313" key="2">
    <source>
        <dbReference type="EMBL" id="KYC41104.1"/>
    </source>
</evidence>
<dbReference type="EMBL" id="ANNX02000025">
    <property type="protein sequence ID" value="KYC41104.1"/>
    <property type="molecule type" value="Genomic_DNA"/>
</dbReference>
<dbReference type="PROSITE" id="PS51257">
    <property type="entry name" value="PROKAR_LIPOPROTEIN"/>
    <property type="match status" value="1"/>
</dbReference>
<accession>A0A139X8S4</accession>
<keyword evidence="3" id="KW-1185">Reference proteome</keyword>